<dbReference type="InterPro" id="IPR026341">
    <property type="entry name" value="T9SS_type_B"/>
</dbReference>
<dbReference type="InterPro" id="IPR013783">
    <property type="entry name" value="Ig-like_fold"/>
</dbReference>
<feature type="signal peptide" evidence="1">
    <location>
        <begin position="1"/>
        <end position="27"/>
    </location>
</feature>
<evidence type="ECO:0000256" key="1">
    <source>
        <dbReference type="SAM" id="SignalP"/>
    </source>
</evidence>
<name>A0A1I5AJ93_9FLAO</name>
<dbReference type="AlphaFoldDB" id="A0A1I5AJ93"/>
<proteinExistence type="predicted"/>
<dbReference type="EMBL" id="FOVN01000002">
    <property type="protein sequence ID" value="SFN62493.1"/>
    <property type="molecule type" value="Genomic_DNA"/>
</dbReference>
<evidence type="ECO:0000313" key="3">
    <source>
        <dbReference type="Proteomes" id="UP000198705"/>
    </source>
</evidence>
<dbReference type="RefSeq" id="WP_092206886.1">
    <property type="nucleotide sequence ID" value="NZ_FOVN01000002.1"/>
</dbReference>
<protein>
    <submittedName>
        <fullName evidence="2">Gliding motility-associated C-terminal domain-containing protein</fullName>
    </submittedName>
</protein>
<gene>
    <name evidence="2" type="ORF">SAMN04487989_10292</name>
</gene>
<dbReference type="Gene3D" id="2.60.40.10">
    <property type="entry name" value="Immunoglobulins"/>
    <property type="match status" value="1"/>
</dbReference>
<keyword evidence="1" id="KW-0732">Signal</keyword>
<dbReference type="Pfam" id="PF13585">
    <property type="entry name" value="CHU_C"/>
    <property type="match status" value="1"/>
</dbReference>
<feature type="chain" id="PRO_5011779459" evidence="1">
    <location>
        <begin position="28"/>
        <end position="486"/>
    </location>
</feature>
<reference evidence="3" key="1">
    <citation type="submission" date="2016-10" db="EMBL/GenBank/DDBJ databases">
        <authorList>
            <person name="Varghese N."/>
            <person name="Submissions S."/>
        </authorList>
    </citation>
    <scope>NUCLEOTIDE SEQUENCE [LARGE SCALE GENOMIC DNA]</scope>
    <source>
        <strain evidence="3">DSM 23925</strain>
    </source>
</reference>
<sequence>MNKTTFVKKSFFVLCFFVLISIQNTKAQIAIGVPNIGFTQACANDSFNTFNVTFSFSPESGLNPTNQFQVELSDATGSFATPTVVATSTAGAITTSPATLSFGLPTNTSGESYRIRIKSTAPVATSSGSSTFAAYYKIQDTPFSINNLIPVATYCAGGSYVLTIDNPGTGLNDSPLNYPSLNFKWYRATGPSTSVFVADGETLTVSQPGTYFVETDYGTCTSDSFSNRVTVSESTSGSTTAIVSSLGNPFCPAGGPTTLTTTEGNSYQWFLNGEAISGATNQTFNTTESGTFSVNIDLGSCSTTATIDLVSEGFTSDLNVNEVNTMEEGDTLYVEVTTSANNPEFQWYLNDILIPDATENTYDATDFGNYKVVINQTTGCIVSEELLFEIEAPEDLFPEVAKIPNMISPNGDGINDTWIIPNDYVSGTNTEVIIMDAYGKVSLKTTDYQNNWPENEINFNSVNPVFYYVITTTDNKTKKGSITIIK</sequence>
<organism evidence="2 3">
    <name type="scientific">Bizionia echini</name>
    <dbReference type="NCBI Taxonomy" id="649333"/>
    <lineage>
        <taxon>Bacteria</taxon>
        <taxon>Pseudomonadati</taxon>
        <taxon>Bacteroidota</taxon>
        <taxon>Flavobacteriia</taxon>
        <taxon>Flavobacteriales</taxon>
        <taxon>Flavobacteriaceae</taxon>
        <taxon>Bizionia</taxon>
    </lineage>
</organism>
<evidence type="ECO:0000313" key="2">
    <source>
        <dbReference type="EMBL" id="SFN62493.1"/>
    </source>
</evidence>
<dbReference type="NCBIfam" id="TIGR04131">
    <property type="entry name" value="Bac_Flav_CTERM"/>
    <property type="match status" value="1"/>
</dbReference>
<dbReference type="OrthoDB" id="678019at2"/>
<dbReference type="STRING" id="649333.SAMN04487989_10292"/>
<dbReference type="Proteomes" id="UP000198705">
    <property type="component" value="Unassembled WGS sequence"/>
</dbReference>
<accession>A0A1I5AJ93</accession>
<keyword evidence="3" id="KW-1185">Reference proteome</keyword>